<feature type="compositionally biased region" description="Pro residues" evidence="1">
    <location>
        <begin position="135"/>
        <end position="145"/>
    </location>
</feature>
<evidence type="ECO:0000256" key="1">
    <source>
        <dbReference type="SAM" id="MobiDB-lite"/>
    </source>
</evidence>
<gene>
    <name evidence="2" type="ORF">BO70DRAFT_377511</name>
</gene>
<dbReference type="VEuPathDB" id="FungiDB:BO70DRAFT_377511"/>
<feature type="region of interest" description="Disordered" evidence="1">
    <location>
        <begin position="85"/>
        <end position="145"/>
    </location>
</feature>
<dbReference type="AlphaFoldDB" id="A0A317WXY5"/>
<sequence length="145" mass="16066">ILEDQKDRLWRPPCDHRRSLHLYSVITSPDWPGPLLFLLLSSSYTTPSTLLYSTLLYSTLLYSTQLYSTPLPRSTPIINTLLTGHRHSQKTQCHQTSPSNILVPSPTPSPRPSPAPSPSSPAATTTTPEPHPLHPHPPLIPSLQL</sequence>
<feature type="compositionally biased region" description="Pro residues" evidence="1">
    <location>
        <begin position="105"/>
        <end position="119"/>
    </location>
</feature>
<reference evidence="2 3" key="1">
    <citation type="submission" date="2016-12" db="EMBL/GenBank/DDBJ databases">
        <title>The genomes of Aspergillus section Nigri reveals drivers in fungal speciation.</title>
        <authorList>
            <consortium name="DOE Joint Genome Institute"/>
            <person name="Vesth T.C."/>
            <person name="Nybo J."/>
            <person name="Theobald S."/>
            <person name="Brandl J."/>
            <person name="Frisvad J.C."/>
            <person name="Nielsen K.F."/>
            <person name="Lyhne E.K."/>
            <person name="Kogle M.E."/>
            <person name="Kuo A."/>
            <person name="Riley R."/>
            <person name="Clum A."/>
            <person name="Nolan M."/>
            <person name="Lipzen A."/>
            <person name="Salamov A."/>
            <person name="Henrissat B."/>
            <person name="Wiebenga A."/>
            <person name="De Vries R.P."/>
            <person name="Grigoriev I.V."/>
            <person name="Mortensen U.H."/>
            <person name="Andersen M.R."/>
            <person name="Baker S.E."/>
        </authorList>
    </citation>
    <scope>NUCLEOTIDE SEQUENCE [LARGE SCALE GENOMIC DNA]</scope>
    <source>
        <strain evidence="2 3">CBS 117.55</strain>
    </source>
</reference>
<evidence type="ECO:0000313" key="2">
    <source>
        <dbReference type="EMBL" id="PWY89060.1"/>
    </source>
</evidence>
<feature type="compositionally biased region" description="Polar residues" evidence="1">
    <location>
        <begin position="90"/>
        <end position="102"/>
    </location>
</feature>
<protein>
    <submittedName>
        <fullName evidence="2">Uncharacterized protein</fullName>
    </submittedName>
</protein>
<feature type="non-terminal residue" evidence="2">
    <location>
        <position position="1"/>
    </location>
</feature>
<dbReference type="Proteomes" id="UP000247233">
    <property type="component" value="Unassembled WGS sequence"/>
</dbReference>
<name>A0A317WXY5_9EURO</name>
<dbReference type="RefSeq" id="XP_025402247.1">
    <property type="nucleotide sequence ID" value="XM_025545198.1"/>
</dbReference>
<dbReference type="EMBL" id="MSFL01000004">
    <property type="protein sequence ID" value="PWY89060.1"/>
    <property type="molecule type" value="Genomic_DNA"/>
</dbReference>
<comment type="caution">
    <text evidence="2">The sequence shown here is derived from an EMBL/GenBank/DDBJ whole genome shotgun (WGS) entry which is preliminary data.</text>
</comment>
<accession>A0A317WXY5</accession>
<keyword evidence="3" id="KW-1185">Reference proteome</keyword>
<evidence type="ECO:0000313" key="3">
    <source>
        <dbReference type="Proteomes" id="UP000247233"/>
    </source>
</evidence>
<proteinExistence type="predicted"/>
<organism evidence="2 3">
    <name type="scientific">Aspergillus heteromorphus CBS 117.55</name>
    <dbReference type="NCBI Taxonomy" id="1448321"/>
    <lineage>
        <taxon>Eukaryota</taxon>
        <taxon>Fungi</taxon>
        <taxon>Dikarya</taxon>
        <taxon>Ascomycota</taxon>
        <taxon>Pezizomycotina</taxon>
        <taxon>Eurotiomycetes</taxon>
        <taxon>Eurotiomycetidae</taxon>
        <taxon>Eurotiales</taxon>
        <taxon>Aspergillaceae</taxon>
        <taxon>Aspergillus</taxon>
        <taxon>Aspergillus subgen. Circumdati</taxon>
    </lineage>
</organism>
<dbReference type="GeneID" id="37067435"/>